<proteinExistence type="predicted"/>
<gene>
    <name evidence="1" type="ORF">Srubr_36920</name>
</gene>
<comment type="caution">
    <text evidence="1">The sequence shown here is derived from an EMBL/GenBank/DDBJ whole genome shotgun (WGS) entry which is preliminary data.</text>
</comment>
<protein>
    <recommendedName>
        <fullName evidence="3">Restriction endonuclease</fullName>
    </recommendedName>
</protein>
<keyword evidence="2" id="KW-1185">Reference proteome</keyword>
<evidence type="ECO:0008006" key="3">
    <source>
        <dbReference type="Google" id="ProtNLM"/>
    </source>
</evidence>
<evidence type="ECO:0000313" key="2">
    <source>
        <dbReference type="Proteomes" id="UP000646738"/>
    </source>
</evidence>
<name>A0ABQ3RDE4_STRRR</name>
<reference evidence="2" key="1">
    <citation type="submission" date="2023-07" db="EMBL/GenBank/DDBJ databases">
        <title>Whole genome shotgun sequence of Streptomyces achromogenes subsp. rubradiris NBRC 14000.</title>
        <authorList>
            <person name="Komaki H."/>
            <person name="Tamura T."/>
        </authorList>
    </citation>
    <scope>NUCLEOTIDE SEQUENCE [LARGE SCALE GENOMIC DNA]</scope>
    <source>
        <strain evidence="2">NBRC 14000</strain>
    </source>
</reference>
<organism evidence="1 2">
    <name type="scientific">Streptomyces rubradiris</name>
    <name type="common">Streptomyces achromogenes subsp. rubradiris</name>
    <dbReference type="NCBI Taxonomy" id="285531"/>
    <lineage>
        <taxon>Bacteria</taxon>
        <taxon>Bacillati</taxon>
        <taxon>Actinomycetota</taxon>
        <taxon>Actinomycetes</taxon>
        <taxon>Kitasatosporales</taxon>
        <taxon>Streptomycetaceae</taxon>
        <taxon>Streptomyces</taxon>
    </lineage>
</organism>
<dbReference type="EMBL" id="BNEA01000015">
    <property type="protein sequence ID" value="GHI53846.1"/>
    <property type="molecule type" value="Genomic_DNA"/>
</dbReference>
<evidence type="ECO:0000313" key="1">
    <source>
        <dbReference type="EMBL" id="GHI53846.1"/>
    </source>
</evidence>
<dbReference type="Proteomes" id="UP000646738">
    <property type="component" value="Unassembled WGS sequence"/>
</dbReference>
<accession>A0ABQ3RDE4</accession>
<sequence length="431" mass="47233">MPFPPADVVASFGRHLHFQTLERALCERHPELADRVRFDDTDGRMLLKVAVNDRQSVGLANVRMGHAIVWAIIDPELNSEPSVWPVHTPDEVLVDALHAVASAYLAGRPVASPWRWHESNPSEATELADLLDAHGVQVLRVAASNRYFPYGPRHAPKLDVVAGGRAEAIVEAALPDAFARVSLKPSLGWTVDVHSSAWDGWSRIDLGWCLRGRSSPVPGMPRAKVSVPEIAELLCRGPQAWDAEPAWQPARPDVPLRAATLSAHQEPLFAEPVEEETVPVWFAGLRELWDAGEDPARQGDTASLSASEVAEAVLEQLTDLGFADLREGDTDSPVESDTFHIVWHSGRKSLSTSDVEKLNGRAAAAGEEVPKRLIVITGTGLTRPAADFADQAKAFAFYLDRTTGELSSENTRAYEALLPRKDPVRRELEPW</sequence>